<keyword evidence="1" id="KW-0732">Signal</keyword>
<dbReference type="PANTHER" id="PTHR43606:SF7">
    <property type="entry name" value="PHOSPHATASE, PUTATIVE (AFU_ORTHOLOGUE AFUA_6G08710)-RELATED"/>
    <property type="match status" value="1"/>
</dbReference>
<dbReference type="OrthoDB" id="327733at2"/>
<feature type="chain" id="PRO_5016370831" evidence="1">
    <location>
        <begin position="25"/>
        <end position="570"/>
    </location>
</feature>
<dbReference type="InterPro" id="IPR052900">
    <property type="entry name" value="Phospholipid_Metab_Enz"/>
</dbReference>
<accession>A0A328AYD0</accession>
<evidence type="ECO:0000313" key="4">
    <source>
        <dbReference type="EMBL" id="RAK59933.1"/>
    </source>
</evidence>
<dbReference type="InterPro" id="IPR029052">
    <property type="entry name" value="Metallo-depent_PP-like"/>
</dbReference>
<feature type="domain" description="Phospholipase D N-terminal" evidence="3">
    <location>
        <begin position="35"/>
        <end position="124"/>
    </location>
</feature>
<dbReference type="RefSeq" id="WP_111457226.1">
    <property type="nucleotide sequence ID" value="NZ_QFYP01000001.1"/>
</dbReference>
<sequence>MNIDRRRALALLGMGAAAPAAAEAAGVGGGVAFNHGVASGDPLQDRVILWTRITPERPGGEIAFRWSLDPVDRRAGGGKRGEGTTGPDRDYTVKVDVGGLQPGRAYTFRFDAVGVTSPTGKTRTLPVGPTKDVVLAVATCSLYPNGYFNAYGAIAALPRVDAVLHLGDYIYEYGGPGSYGMDSKVAGERPHDPPHECLSLADYRRRHAQYKSDQQLQAAHARAPWIVVWDDHETANDSWKGGAQNHQPDTEGDWNARKAAAIRAYFEWMPIREPAGGGFAINRSFDFGDVVSVFMLETRLTARDQQLTYEKDLPKTPNAADLATFRTRLNDPSRKMMSPAQEAWLGDGLKASVGSGRAWQLLGNEVVMARLFTPPVRKTLGEAAYARAVKDLPEDVTSRLTRMDQAAALDLPYGLDMWDGYPADRQRLYGLIKEARANCVVVSGDSHAFWANELYDAREGGRRVAVEFGATGITSPGGGDHLKTVPVGEMFARHNREVVFSDQAAKGFVLLILTKRDVTAKLIKVSTITDRAYRSEVLRTFHATRGAEGVSALSAARAPAAARRQGRRRL</sequence>
<proteinExistence type="predicted"/>
<dbReference type="InterPro" id="IPR018946">
    <property type="entry name" value="PhoD-like_MPP"/>
</dbReference>
<reference evidence="5" key="1">
    <citation type="submission" date="2018-05" db="EMBL/GenBank/DDBJ databases">
        <authorList>
            <person name="Li X."/>
        </authorList>
    </citation>
    <scope>NUCLEOTIDE SEQUENCE [LARGE SCALE GENOMIC DNA]</scope>
    <source>
        <strain evidence="5">HKS-05</strain>
    </source>
</reference>
<dbReference type="SUPFAM" id="SSF56300">
    <property type="entry name" value="Metallo-dependent phosphatases"/>
    <property type="match status" value="1"/>
</dbReference>
<dbReference type="Pfam" id="PF09423">
    <property type="entry name" value="PhoD"/>
    <property type="match status" value="1"/>
</dbReference>
<name>A0A328AYD0_9CAUL</name>
<feature type="domain" description="PhoD-like phosphatase metallophosphatase" evidence="2">
    <location>
        <begin position="135"/>
        <end position="522"/>
    </location>
</feature>
<feature type="signal peptide" evidence="1">
    <location>
        <begin position="1"/>
        <end position="24"/>
    </location>
</feature>
<protein>
    <submittedName>
        <fullName evidence="4">Alkaline phosphatase</fullName>
    </submittedName>
</protein>
<evidence type="ECO:0000259" key="2">
    <source>
        <dbReference type="Pfam" id="PF09423"/>
    </source>
</evidence>
<dbReference type="Gene3D" id="2.60.40.380">
    <property type="entry name" value="Purple acid phosphatase-like, N-terminal"/>
    <property type="match status" value="1"/>
</dbReference>
<keyword evidence="5" id="KW-1185">Reference proteome</keyword>
<evidence type="ECO:0000256" key="1">
    <source>
        <dbReference type="SAM" id="SignalP"/>
    </source>
</evidence>
<organism evidence="4 5">
    <name type="scientific">Phenylobacterium hankyongense</name>
    <dbReference type="NCBI Taxonomy" id="1813876"/>
    <lineage>
        <taxon>Bacteria</taxon>
        <taxon>Pseudomonadati</taxon>
        <taxon>Pseudomonadota</taxon>
        <taxon>Alphaproteobacteria</taxon>
        <taxon>Caulobacterales</taxon>
        <taxon>Caulobacteraceae</taxon>
        <taxon>Phenylobacterium</taxon>
    </lineage>
</organism>
<dbReference type="CDD" id="cd07389">
    <property type="entry name" value="MPP_PhoD"/>
    <property type="match status" value="1"/>
</dbReference>
<dbReference type="Proteomes" id="UP000249842">
    <property type="component" value="Unassembled WGS sequence"/>
</dbReference>
<evidence type="ECO:0000313" key="5">
    <source>
        <dbReference type="Proteomes" id="UP000249842"/>
    </source>
</evidence>
<dbReference type="EMBL" id="QFYP01000001">
    <property type="protein sequence ID" value="RAK59933.1"/>
    <property type="molecule type" value="Genomic_DNA"/>
</dbReference>
<dbReference type="Gene3D" id="3.60.21.70">
    <property type="entry name" value="PhoD-like phosphatase"/>
    <property type="match status" value="1"/>
</dbReference>
<comment type="caution">
    <text evidence="4">The sequence shown here is derived from an EMBL/GenBank/DDBJ whole genome shotgun (WGS) entry which is preliminary data.</text>
</comment>
<dbReference type="AlphaFoldDB" id="A0A328AYD0"/>
<dbReference type="InterPro" id="IPR038607">
    <property type="entry name" value="PhoD-like_sf"/>
</dbReference>
<dbReference type="PROSITE" id="PS51318">
    <property type="entry name" value="TAT"/>
    <property type="match status" value="1"/>
</dbReference>
<dbReference type="Pfam" id="PF16655">
    <property type="entry name" value="PhoD_N"/>
    <property type="match status" value="1"/>
</dbReference>
<evidence type="ECO:0000259" key="3">
    <source>
        <dbReference type="Pfam" id="PF16655"/>
    </source>
</evidence>
<gene>
    <name evidence="4" type="ORF">DJ021_09005</name>
</gene>
<dbReference type="InterPro" id="IPR006311">
    <property type="entry name" value="TAT_signal"/>
</dbReference>
<dbReference type="PANTHER" id="PTHR43606">
    <property type="entry name" value="PHOSPHATASE, PUTATIVE (AFU_ORTHOLOGUE AFUA_6G08710)-RELATED"/>
    <property type="match status" value="1"/>
</dbReference>
<dbReference type="InterPro" id="IPR032093">
    <property type="entry name" value="PhoD_N"/>
</dbReference>